<keyword evidence="7" id="KW-1185">Reference proteome</keyword>
<proteinExistence type="predicted"/>
<dbReference type="InterPro" id="IPR010982">
    <property type="entry name" value="Lambda_DNA-bd_dom_sf"/>
</dbReference>
<evidence type="ECO:0000313" key="7">
    <source>
        <dbReference type="Proteomes" id="UP000789595"/>
    </source>
</evidence>
<dbReference type="GO" id="GO:0008824">
    <property type="term" value="F:cyanate hydratase activity"/>
    <property type="evidence" value="ECO:0007669"/>
    <property type="project" value="InterPro"/>
</dbReference>
<evidence type="ECO:0000259" key="4">
    <source>
        <dbReference type="SMART" id="SM01116"/>
    </source>
</evidence>
<dbReference type="SMART" id="SM01116">
    <property type="entry name" value="Cyanate_lyase"/>
    <property type="match status" value="1"/>
</dbReference>
<dbReference type="AlphaFoldDB" id="A0A7S3ZS37"/>
<comment type="function">
    <text evidence="1">Catalyzes the reaction of cyanate with bicarbonate to produce ammonia and carbon dioxide.</text>
</comment>
<dbReference type="SUPFAM" id="SSF55234">
    <property type="entry name" value="Cyanase C-terminal domain"/>
    <property type="match status" value="1"/>
</dbReference>
<dbReference type="EMBL" id="HBIW01008422">
    <property type="protein sequence ID" value="CAE0691704.1"/>
    <property type="molecule type" value="Transcribed_RNA"/>
</dbReference>
<dbReference type="InterPro" id="IPR003712">
    <property type="entry name" value="Cyanate_lyase_C"/>
</dbReference>
<sequence>MAPLFSLSLMFTSVAALLAPRAAIRSTRLMAEPPIGDLADRLLSAKEKSGKTFDQIADELGFTNTYTTQLLLGQAQLKPETLPKLKKAVPGISAADLETISKAPFRGWDPEILKEPNVYRTYEAITHYGNAIKLLINEKFGDGIMSAIDFYMTVGGTVGKMGEKRVVITFNGKFLPFIEQVAADNSAASPEIAE</sequence>
<feature type="chain" id="PRO_5035681209" description="Cyanate lyase C-terminal domain-containing protein" evidence="3">
    <location>
        <begin position="17"/>
        <end position="194"/>
    </location>
</feature>
<dbReference type="InterPro" id="IPR008076">
    <property type="entry name" value="Cyanase"/>
</dbReference>
<dbReference type="Proteomes" id="UP000789595">
    <property type="component" value="Unassembled WGS sequence"/>
</dbReference>
<evidence type="ECO:0000313" key="5">
    <source>
        <dbReference type="EMBL" id="CAE0691704.1"/>
    </source>
</evidence>
<feature type="signal peptide" evidence="3">
    <location>
        <begin position="1"/>
        <end position="16"/>
    </location>
</feature>
<name>A0A7S3ZS37_9STRA</name>
<dbReference type="Pfam" id="PF02560">
    <property type="entry name" value="Cyanate_lyase"/>
    <property type="match status" value="1"/>
</dbReference>
<keyword evidence="3" id="KW-0732">Signal</keyword>
<gene>
    <name evidence="5" type="ORF">PCAL00307_LOCUS7140</name>
    <name evidence="6" type="ORF">PECAL_3P16260</name>
</gene>
<dbReference type="PANTHER" id="PTHR34186">
    <property type="entry name" value="CYANATE HYDRATASE"/>
    <property type="match status" value="1"/>
</dbReference>
<dbReference type="PANTHER" id="PTHR34186:SF2">
    <property type="entry name" value="CYANATE HYDRATASE"/>
    <property type="match status" value="1"/>
</dbReference>
<dbReference type="SUPFAM" id="SSF47413">
    <property type="entry name" value="lambda repressor-like DNA-binding domains"/>
    <property type="match status" value="1"/>
</dbReference>
<dbReference type="GO" id="GO:0003677">
    <property type="term" value="F:DNA binding"/>
    <property type="evidence" value="ECO:0007669"/>
    <property type="project" value="InterPro"/>
</dbReference>
<accession>A0A7S3ZS37</accession>
<organism evidence="5">
    <name type="scientific">Pelagomonas calceolata</name>
    <dbReference type="NCBI Taxonomy" id="35677"/>
    <lineage>
        <taxon>Eukaryota</taxon>
        <taxon>Sar</taxon>
        <taxon>Stramenopiles</taxon>
        <taxon>Ochrophyta</taxon>
        <taxon>Pelagophyceae</taxon>
        <taxon>Pelagomonadales</taxon>
        <taxon>Pelagomonadaceae</taxon>
        <taxon>Pelagomonas</taxon>
    </lineage>
</organism>
<keyword evidence="2" id="KW-0456">Lyase</keyword>
<evidence type="ECO:0000313" key="6">
    <source>
        <dbReference type="EMBL" id="CAH0371674.1"/>
    </source>
</evidence>
<dbReference type="OrthoDB" id="10019422at2759"/>
<protein>
    <recommendedName>
        <fullName evidence="4">Cyanate lyase C-terminal domain-containing protein</fullName>
    </recommendedName>
</protein>
<feature type="domain" description="Cyanate lyase C-terminal" evidence="4">
    <location>
        <begin position="107"/>
        <end position="180"/>
    </location>
</feature>
<dbReference type="EMBL" id="CAKKNE010000003">
    <property type="protein sequence ID" value="CAH0371674.1"/>
    <property type="molecule type" value="Genomic_DNA"/>
</dbReference>
<evidence type="ECO:0000256" key="1">
    <source>
        <dbReference type="ARBA" id="ARBA00003561"/>
    </source>
</evidence>
<dbReference type="Gene3D" id="3.30.1160.10">
    <property type="entry name" value="Cyanate lyase, C-terminal domain"/>
    <property type="match status" value="1"/>
</dbReference>
<dbReference type="PRINTS" id="PR01693">
    <property type="entry name" value="CYANASE"/>
</dbReference>
<evidence type="ECO:0000256" key="2">
    <source>
        <dbReference type="ARBA" id="ARBA00023239"/>
    </source>
</evidence>
<reference evidence="5" key="1">
    <citation type="submission" date="2021-01" db="EMBL/GenBank/DDBJ databases">
        <authorList>
            <person name="Corre E."/>
            <person name="Pelletier E."/>
            <person name="Niang G."/>
            <person name="Scheremetjew M."/>
            <person name="Finn R."/>
            <person name="Kale V."/>
            <person name="Holt S."/>
            <person name="Cochrane G."/>
            <person name="Meng A."/>
            <person name="Brown T."/>
            <person name="Cohen L."/>
        </authorList>
    </citation>
    <scope>NUCLEOTIDE SEQUENCE</scope>
    <source>
        <strain evidence="5">CCMP1756</strain>
    </source>
</reference>
<dbReference type="InterPro" id="IPR036581">
    <property type="entry name" value="Cyanate_lyase_C_sf"/>
</dbReference>
<reference evidence="6" key="2">
    <citation type="submission" date="2021-11" db="EMBL/GenBank/DDBJ databases">
        <authorList>
            <consortium name="Genoscope - CEA"/>
            <person name="William W."/>
        </authorList>
    </citation>
    <scope>NUCLEOTIDE SEQUENCE</scope>
</reference>
<dbReference type="Gene3D" id="1.10.260.40">
    <property type="entry name" value="lambda repressor-like DNA-binding domains"/>
    <property type="match status" value="1"/>
</dbReference>
<evidence type="ECO:0000256" key="3">
    <source>
        <dbReference type="SAM" id="SignalP"/>
    </source>
</evidence>